<evidence type="ECO:0000313" key="6">
    <source>
        <dbReference type="EMBL" id="NMN00898.1"/>
    </source>
</evidence>
<dbReference type="InterPro" id="IPR012338">
    <property type="entry name" value="Beta-lactam/transpept-like"/>
</dbReference>
<accession>A0A7Y0F2Q1</accession>
<dbReference type="InterPro" id="IPR005311">
    <property type="entry name" value="PBP_dimer"/>
</dbReference>
<protein>
    <submittedName>
        <fullName evidence="6">Cell division protein</fullName>
    </submittedName>
</protein>
<gene>
    <name evidence="6" type="ORF">G1C96_1479</name>
</gene>
<keyword evidence="6" id="KW-0131">Cell cycle</keyword>
<evidence type="ECO:0000259" key="5">
    <source>
        <dbReference type="Pfam" id="PF03717"/>
    </source>
</evidence>
<dbReference type="InterPro" id="IPR001460">
    <property type="entry name" value="PCN-bd_Tpept"/>
</dbReference>
<keyword evidence="3" id="KW-0472">Membrane</keyword>
<comment type="subcellular location">
    <subcellularLocation>
        <location evidence="1">Membrane</location>
    </subcellularLocation>
</comment>
<dbReference type="GO" id="GO:0005886">
    <property type="term" value="C:plasma membrane"/>
    <property type="evidence" value="ECO:0007669"/>
    <property type="project" value="TreeGrafter"/>
</dbReference>
<dbReference type="Pfam" id="PF03717">
    <property type="entry name" value="PBP_dimer"/>
    <property type="match status" value="1"/>
</dbReference>
<sequence length="605" mass="64226">MTPMFASFKRRLSQHTPFFNRVVAVAVVFAVIAALSIVKLATIQLLEGSATAQAATNSRTTKTTLYAQRGSIVDANGTVLAQSVERYTLIGDPLMASSFKPIDCGTAEAKSNGYCHSIDGQNVGDTGPAAVARLLAPLLNMSAQELGAKLTGTSRYVVLARNVEPTVKRQIDQLHISSVVSAQNASQRTYPNGTLLGAVLGGVDDSGAGVAGLEQMENDVLTGTDGYQIYQQGNLGQKIPGTQTESVDPVNGSTVKLTIDRDVQWYVEQAIQEGTKKYSAKWGMAVVSDLQGNIIAMADSDTYEAGSTDAKMHASRVGTETFEPGSTGKVITMAALMQEGLHKATDQFSVPSTITEDGQTYKDSHDHGTSQWTLAGILQNSSNVGMIMASKNYSDAKRYEYLTKFGVGQSTGIGLPGESNGYLAPSADRWDRRTRNTVLFGQGYSMTALQLTNMGVTIANKGVKPQQRLVKSVIDANGKETAASNDGATRVVDEQVAADTLNAMESVAEDYRKVVSVPGYRIAAKTGTAEVAGDNGSLTSIVADWVGILPADNPQFVVTVVLKDPSGIYGGMTAGPIFAQIGQFLMQKYEVTPSAPRTDAIPVDW</sequence>
<evidence type="ECO:0000256" key="2">
    <source>
        <dbReference type="ARBA" id="ARBA00007171"/>
    </source>
</evidence>
<dbReference type="GO" id="GO:0071555">
    <property type="term" value="P:cell wall organization"/>
    <property type="evidence" value="ECO:0007669"/>
    <property type="project" value="TreeGrafter"/>
</dbReference>
<dbReference type="Gene3D" id="3.90.1310.10">
    <property type="entry name" value="Penicillin-binding protein 2a (Domain 2)"/>
    <property type="match status" value="1"/>
</dbReference>
<dbReference type="GO" id="GO:0051301">
    <property type="term" value="P:cell division"/>
    <property type="evidence" value="ECO:0007669"/>
    <property type="project" value="UniProtKB-KW"/>
</dbReference>
<dbReference type="PANTHER" id="PTHR30627">
    <property type="entry name" value="PEPTIDOGLYCAN D,D-TRANSPEPTIDASE"/>
    <property type="match status" value="1"/>
</dbReference>
<evidence type="ECO:0000256" key="1">
    <source>
        <dbReference type="ARBA" id="ARBA00004370"/>
    </source>
</evidence>
<keyword evidence="6" id="KW-0132">Cell division</keyword>
<feature type="domain" description="Penicillin-binding protein transpeptidase" evidence="4">
    <location>
        <begin position="283"/>
        <end position="581"/>
    </location>
</feature>
<keyword evidence="7" id="KW-1185">Reference proteome</keyword>
<feature type="domain" description="Penicillin-binding protein dimerisation" evidence="5">
    <location>
        <begin position="65"/>
        <end position="240"/>
    </location>
</feature>
<dbReference type="InterPro" id="IPR050515">
    <property type="entry name" value="Beta-lactam/transpept"/>
</dbReference>
<dbReference type="Proteomes" id="UP000588277">
    <property type="component" value="Unassembled WGS sequence"/>
</dbReference>
<comment type="similarity">
    <text evidence="2">Belongs to the transpeptidase family.</text>
</comment>
<dbReference type="Gene3D" id="3.40.710.10">
    <property type="entry name" value="DD-peptidase/beta-lactamase superfamily"/>
    <property type="match status" value="1"/>
</dbReference>
<organism evidence="6 7">
    <name type="scientific">Bifidobacterium moraviense</name>
    <dbReference type="NCBI Taxonomy" id="2675323"/>
    <lineage>
        <taxon>Bacteria</taxon>
        <taxon>Bacillati</taxon>
        <taxon>Actinomycetota</taxon>
        <taxon>Actinomycetes</taxon>
        <taxon>Bifidobacteriales</taxon>
        <taxon>Bifidobacteriaceae</taxon>
        <taxon>Bifidobacterium</taxon>
    </lineage>
</organism>
<evidence type="ECO:0000313" key="7">
    <source>
        <dbReference type="Proteomes" id="UP000588277"/>
    </source>
</evidence>
<comment type="caution">
    <text evidence="6">The sequence shown here is derived from an EMBL/GenBank/DDBJ whole genome shotgun (WGS) entry which is preliminary data.</text>
</comment>
<reference evidence="6 7" key="1">
    <citation type="submission" date="2020-02" db="EMBL/GenBank/DDBJ databases">
        <title>Characterization of phylogenetic diversity of novel bifidobacterial species isolated in Czech ZOOs.</title>
        <authorList>
            <person name="Lugli G.A."/>
            <person name="Vera N.B."/>
            <person name="Ventura M."/>
        </authorList>
    </citation>
    <scope>NUCLEOTIDE SEQUENCE [LARGE SCALE GENOMIC DNA]</scope>
    <source>
        <strain evidence="6 7">DSM 109958</strain>
    </source>
</reference>
<dbReference type="Gene3D" id="3.30.450.330">
    <property type="match status" value="1"/>
</dbReference>
<name>A0A7Y0F2Q1_9BIFI</name>
<evidence type="ECO:0000259" key="4">
    <source>
        <dbReference type="Pfam" id="PF00905"/>
    </source>
</evidence>
<dbReference type="Pfam" id="PF00905">
    <property type="entry name" value="Transpeptidase"/>
    <property type="match status" value="1"/>
</dbReference>
<dbReference type="EMBL" id="JAAIIH010000012">
    <property type="protein sequence ID" value="NMN00898.1"/>
    <property type="molecule type" value="Genomic_DNA"/>
</dbReference>
<dbReference type="SUPFAM" id="SSF56601">
    <property type="entry name" value="beta-lactamase/transpeptidase-like"/>
    <property type="match status" value="1"/>
</dbReference>
<dbReference type="InterPro" id="IPR036138">
    <property type="entry name" value="PBP_dimer_sf"/>
</dbReference>
<dbReference type="PANTHER" id="PTHR30627:SF1">
    <property type="entry name" value="PEPTIDOGLYCAN D,D-TRANSPEPTIDASE FTSI"/>
    <property type="match status" value="1"/>
</dbReference>
<dbReference type="SUPFAM" id="SSF56519">
    <property type="entry name" value="Penicillin binding protein dimerisation domain"/>
    <property type="match status" value="1"/>
</dbReference>
<dbReference type="AlphaFoldDB" id="A0A7Y0F2Q1"/>
<dbReference type="GO" id="GO:0008658">
    <property type="term" value="F:penicillin binding"/>
    <property type="evidence" value="ECO:0007669"/>
    <property type="project" value="InterPro"/>
</dbReference>
<evidence type="ECO:0000256" key="3">
    <source>
        <dbReference type="ARBA" id="ARBA00023136"/>
    </source>
</evidence>
<proteinExistence type="inferred from homology"/>